<accession>A0A9W9Y877</accession>
<comment type="caution">
    <text evidence="3">The sequence shown here is derived from an EMBL/GenBank/DDBJ whole genome shotgun (WGS) entry which is preliminary data.</text>
</comment>
<keyword evidence="4" id="KW-1185">Reference proteome</keyword>
<dbReference type="PROSITE" id="PS00411">
    <property type="entry name" value="KINESIN_MOTOR_1"/>
    <property type="match status" value="1"/>
</dbReference>
<dbReference type="GO" id="GO:0007018">
    <property type="term" value="P:microtubule-based movement"/>
    <property type="evidence" value="ECO:0007669"/>
    <property type="project" value="InterPro"/>
</dbReference>
<sequence length="138" mass="16063">MFATRSSLPDYCQHKHECTIITIHAIFAIHVKQQRIVKLSSDDDEKRSSDNINSYEYEMLTAKFNFVDLAGSERLLKGLVLLATVQKKAFQSTVVCWPWAMSSVLWEIQQRRKTMYLTEIPSLQDYYRIPLEETAARS</sequence>
<dbReference type="GO" id="GO:0005524">
    <property type="term" value="F:ATP binding"/>
    <property type="evidence" value="ECO:0007669"/>
    <property type="project" value="UniProtKB-KW"/>
</dbReference>
<keyword evidence="2" id="KW-0067">ATP-binding</keyword>
<organism evidence="3 4">
    <name type="scientific">Desmophyllum pertusum</name>
    <dbReference type="NCBI Taxonomy" id="174260"/>
    <lineage>
        <taxon>Eukaryota</taxon>
        <taxon>Metazoa</taxon>
        <taxon>Cnidaria</taxon>
        <taxon>Anthozoa</taxon>
        <taxon>Hexacorallia</taxon>
        <taxon>Scleractinia</taxon>
        <taxon>Caryophylliina</taxon>
        <taxon>Caryophylliidae</taxon>
        <taxon>Desmophyllum</taxon>
    </lineage>
</organism>
<evidence type="ECO:0000313" key="4">
    <source>
        <dbReference type="Proteomes" id="UP001163046"/>
    </source>
</evidence>
<dbReference type="InterPro" id="IPR036961">
    <property type="entry name" value="Kinesin_motor_dom_sf"/>
</dbReference>
<gene>
    <name evidence="3" type="primary">KIF21B_1</name>
    <name evidence="3" type="ORF">OS493_032975</name>
</gene>
<dbReference type="Proteomes" id="UP001163046">
    <property type="component" value="Unassembled WGS sequence"/>
</dbReference>
<reference evidence="3" key="1">
    <citation type="submission" date="2023-01" db="EMBL/GenBank/DDBJ databases">
        <title>Genome assembly of the deep-sea coral Lophelia pertusa.</title>
        <authorList>
            <person name="Herrera S."/>
            <person name="Cordes E."/>
        </authorList>
    </citation>
    <scope>NUCLEOTIDE SEQUENCE</scope>
    <source>
        <strain evidence="3">USNM1676648</strain>
        <tissue evidence="3">Polyp</tissue>
    </source>
</reference>
<protein>
    <submittedName>
        <fullName evidence="3">Kinesin-like protein kif21b</fullName>
    </submittedName>
</protein>
<name>A0A9W9Y877_9CNID</name>
<dbReference type="EMBL" id="MU827819">
    <property type="protein sequence ID" value="KAJ7322790.1"/>
    <property type="molecule type" value="Genomic_DNA"/>
</dbReference>
<evidence type="ECO:0000313" key="3">
    <source>
        <dbReference type="EMBL" id="KAJ7322790.1"/>
    </source>
</evidence>
<proteinExistence type="predicted"/>
<dbReference type="AlphaFoldDB" id="A0A9W9Y877"/>
<evidence type="ECO:0000256" key="2">
    <source>
        <dbReference type="ARBA" id="ARBA00022840"/>
    </source>
</evidence>
<dbReference type="InterPro" id="IPR019821">
    <property type="entry name" value="Kinesin_motor_CS"/>
</dbReference>
<dbReference type="Gene3D" id="3.40.850.10">
    <property type="entry name" value="Kinesin motor domain"/>
    <property type="match status" value="1"/>
</dbReference>
<keyword evidence="1" id="KW-0547">Nucleotide-binding</keyword>
<dbReference type="GO" id="GO:0003777">
    <property type="term" value="F:microtubule motor activity"/>
    <property type="evidence" value="ECO:0007669"/>
    <property type="project" value="InterPro"/>
</dbReference>
<evidence type="ECO:0000256" key="1">
    <source>
        <dbReference type="ARBA" id="ARBA00022741"/>
    </source>
</evidence>